<dbReference type="InterPro" id="IPR025423">
    <property type="entry name" value="TMEM205-like"/>
</dbReference>
<dbReference type="Proteomes" id="UP000094936">
    <property type="component" value="Unassembled WGS sequence"/>
</dbReference>
<evidence type="ECO:0000256" key="2">
    <source>
        <dbReference type="ARBA" id="ARBA00022692"/>
    </source>
</evidence>
<evidence type="ECO:0000256" key="3">
    <source>
        <dbReference type="ARBA" id="ARBA00022989"/>
    </source>
</evidence>
<feature type="domain" description="TMEM205-like" evidence="6">
    <location>
        <begin position="2"/>
        <end position="94"/>
    </location>
</feature>
<comment type="subcellular location">
    <subcellularLocation>
        <location evidence="1">Membrane</location>
    </subcellularLocation>
</comment>
<evidence type="ECO:0000256" key="5">
    <source>
        <dbReference type="SAM" id="Phobius"/>
    </source>
</evidence>
<feature type="transmembrane region" description="Helical" evidence="5">
    <location>
        <begin position="37"/>
        <end position="57"/>
    </location>
</feature>
<protein>
    <recommendedName>
        <fullName evidence="6">TMEM205-like domain-containing protein</fullName>
    </recommendedName>
</protein>
<dbReference type="STRING" id="1080227.A8L45_00190"/>
<sequence>MLGGMVTFQILFAPLLFTQLGKENFSTFIRAFFPWYYIYFGLLNLILFASFIVQSILGQSDWFLIFLSGFSLLGFYVSRQILMPKANEASDAGEKKAFDRYHRSTVIINTIQLFIVIYLIWP</sequence>
<evidence type="ECO:0000259" key="6">
    <source>
        <dbReference type="Pfam" id="PF13664"/>
    </source>
</evidence>
<feature type="transmembrane region" description="Helical" evidence="5">
    <location>
        <begin position="101"/>
        <end position="121"/>
    </location>
</feature>
<comment type="caution">
    <text evidence="7">The sequence shown here is derived from an EMBL/GenBank/DDBJ whole genome shotgun (WGS) entry which is preliminary data.</text>
</comment>
<dbReference type="OrthoDB" id="6322467at2"/>
<evidence type="ECO:0000256" key="1">
    <source>
        <dbReference type="ARBA" id="ARBA00004370"/>
    </source>
</evidence>
<organism evidence="7 8">
    <name type="scientific">Veronia pacifica</name>
    <dbReference type="NCBI Taxonomy" id="1080227"/>
    <lineage>
        <taxon>Bacteria</taxon>
        <taxon>Pseudomonadati</taxon>
        <taxon>Pseudomonadota</taxon>
        <taxon>Gammaproteobacteria</taxon>
        <taxon>Vibrionales</taxon>
        <taxon>Vibrionaceae</taxon>
        <taxon>Veronia</taxon>
    </lineage>
</organism>
<keyword evidence="2 5" id="KW-0812">Transmembrane</keyword>
<proteinExistence type="predicted"/>
<feature type="transmembrane region" description="Helical" evidence="5">
    <location>
        <begin position="62"/>
        <end position="81"/>
    </location>
</feature>
<gene>
    <name evidence="7" type="ORF">A8L45_00190</name>
</gene>
<dbReference type="EMBL" id="LYBM01000001">
    <property type="protein sequence ID" value="ODA36301.1"/>
    <property type="molecule type" value="Genomic_DNA"/>
</dbReference>
<evidence type="ECO:0000313" key="7">
    <source>
        <dbReference type="EMBL" id="ODA36301.1"/>
    </source>
</evidence>
<keyword evidence="8" id="KW-1185">Reference proteome</keyword>
<reference evidence="7 8" key="1">
    <citation type="submission" date="2016-05" db="EMBL/GenBank/DDBJ databases">
        <title>Genomic Taxonomy of the Vibrionaceae.</title>
        <authorList>
            <person name="Gomez-Gil B."/>
            <person name="Enciso-Ibarra J."/>
        </authorList>
    </citation>
    <scope>NUCLEOTIDE SEQUENCE [LARGE SCALE GENOMIC DNA]</scope>
    <source>
        <strain evidence="7 8">CAIM 1920</strain>
    </source>
</reference>
<dbReference type="Pfam" id="PF13664">
    <property type="entry name" value="DUF4149"/>
    <property type="match status" value="1"/>
</dbReference>
<accession>A0A1C3ESR6</accession>
<keyword evidence="3 5" id="KW-1133">Transmembrane helix</keyword>
<evidence type="ECO:0000313" key="8">
    <source>
        <dbReference type="Proteomes" id="UP000094936"/>
    </source>
</evidence>
<evidence type="ECO:0000256" key="4">
    <source>
        <dbReference type="ARBA" id="ARBA00023136"/>
    </source>
</evidence>
<keyword evidence="4 5" id="KW-0472">Membrane</keyword>
<dbReference type="GO" id="GO:0016020">
    <property type="term" value="C:membrane"/>
    <property type="evidence" value="ECO:0007669"/>
    <property type="project" value="UniProtKB-SubCell"/>
</dbReference>
<name>A0A1C3ESR6_9GAMM</name>
<dbReference type="AlphaFoldDB" id="A0A1C3ESR6"/>